<dbReference type="STRING" id="985053.VMUT_1244"/>
<dbReference type="eggNOG" id="arCOG02273">
    <property type="taxonomic scope" value="Archaea"/>
</dbReference>
<dbReference type="KEGG" id="vmo:VMUT_1244"/>
<dbReference type="AlphaFoldDB" id="F0QYL6"/>
<name>F0QYL6_VULM7</name>
<sequence length="231" mass="27395">MKLVRLYVRIEHFDDWSYYTKDYEGLMTVMQYYYPYRERGYSFEVISVGSRKNDVIKSFIRRFRNLKNIIDVVSVNKLNNRNYEITFLGDINGMLKYLILEQGGIVVSSYVKDGVKDFTAYFFTKDYEYSSAMFKDLYDKFNNYGRIITFNVSKVPRSVKSVIFTSPMYELTDIERKILLKAYHDGFFNYPRSTNLNNLAKEFNMSKATVNIHLRNALKKIISTYVNNART</sequence>
<dbReference type="Proteomes" id="UP000007485">
    <property type="component" value="Chromosome"/>
</dbReference>
<dbReference type="RefSeq" id="WP_013604611.1">
    <property type="nucleotide sequence ID" value="NC_015151.1"/>
</dbReference>
<dbReference type="PANTHER" id="PTHR34236:SF1">
    <property type="entry name" value="DIMETHYL SULFOXIDE REDUCTASE TRANSCRIPTIONAL ACTIVATOR"/>
    <property type="match status" value="1"/>
</dbReference>
<dbReference type="PANTHER" id="PTHR34236">
    <property type="entry name" value="DIMETHYL SULFOXIDE REDUCTASE TRANSCRIPTIONAL ACTIVATOR"/>
    <property type="match status" value="1"/>
</dbReference>
<evidence type="ECO:0000259" key="1">
    <source>
        <dbReference type="Pfam" id="PF04967"/>
    </source>
</evidence>
<dbReference type="OrthoDB" id="27447at2157"/>
<dbReference type="EMBL" id="CP002529">
    <property type="protein sequence ID" value="ADY01449.1"/>
    <property type="molecule type" value="Genomic_DNA"/>
</dbReference>
<accession>F0QYL6</accession>
<dbReference type="Pfam" id="PF04967">
    <property type="entry name" value="HTH_10"/>
    <property type="match status" value="1"/>
</dbReference>
<evidence type="ECO:0000313" key="3">
    <source>
        <dbReference type="Proteomes" id="UP000007485"/>
    </source>
</evidence>
<protein>
    <submittedName>
        <fullName evidence="2">Bacterio-opsin activator HTH domain protein</fullName>
    </submittedName>
</protein>
<organism evidence="2 3">
    <name type="scientific">Vulcanisaeta moutnovskia (strain 768-28)</name>
    <dbReference type="NCBI Taxonomy" id="985053"/>
    <lineage>
        <taxon>Archaea</taxon>
        <taxon>Thermoproteota</taxon>
        <taxon>Thermoprotei</taxon>
        <taxon>Thermoproteales</taxon>
        <taxon>Thermoproteaceae</taxon>
        <taxon>Vulcanisaeta</taxon>
    </lineage>
</organism>
<evidence type="ECO:0000313" key="2">
    <source>
        <dbReference type="EMBL" id="ADY01449.1"/>
    </source>
</evidence>
<gene>
    <name evidence="2" type="ordered locus">VMUT_1244</name>
</gene>
<keyword evidence="3" id="KW-1185">Reference proteome</keyword>
<dbReference type="GeneID" id="25395230"/>
<reference evidence="2 3" key="1">
    <citation type="journal article" date="2011" name="J. Bacteriol.">
        <title>Complete genome sequence of 'Vulcanisaeta moutnovskia' strain 768-28, a novel member of the hyperthermophilic crenarchaeal genus vulcanisaeta.</title>
        <authorList>
            <person name="Gumerov V.M."/>
            <person name="Mardanov A.V."/>
            <person name="Beletsky A.V."/>
            <person name="Prokofeva M.I."/>
            <person name="Bonch-Osmolovskaya E.A."/>
            <person name="Ravin N.V."/>
            <person name="Skryabin K.G."/>
        </authorList>
    </citation>
    <scope>NUCLEOTIDE SEQUENCE [LARGE SCALE GENOMIC DNA]</scope>
    <source>
        <strain evidence="2 3">768-28</strain>
    </source>
</reference>
<proteinExistence type="predicted"/>
<feature type="domain" description="HTH bat-type" evidence="1">
    <location>
        <begin position="171"/>
        <end position="222"/>
    </location>
</feature>
<dbReference type="InterPro" id="IPR007050">
    <property type="entry name" value="HTH_bacterioopsin"/>
</dbReference>
<dbReference type="HOGENOM" id="CLU_104910_0_0_2"/>